<dbReference type="Gene3D" id="3.30.70.1430">
    <property type="entry name" value="Multidrug efflux transporter AcrB pore domain"/>
    <property type="match status" value="2"/>
</dbReference>
<keyword evidence="3" id="KW-0813">Transport</keyword>
<dbReference type="Gene3D" id="3.30.70.1440">
    <property type="entry name" value="Multidrug efflux transporter AcrB pore domain"/>
    <property type="match status" value="1"/>
</dbReference>
<name>A0ABY4T761_9GAMM</name>
<dbReference type="SUPFAM" id="SSF82693">
    <property type="entry name" value="Multidrug efflux transporter AcrB pore domain, PN1, PN2, PC1 and PC2 subdomains"/>
    <property type="match status" value="1"/>
</dbReference>
<feature type="transmembrane region" description="Helical" evidence="8">
    <location>
        <begin position="896"/>
        <end position="920"/>
    </location>
</feature>
<dbReference type="EMBL" id="CP063231">
    <property type="protein sequence ID" value="URL60115.1"/>
    <property type="molecule type" value="Genomic_DNA"/>
</dbReference>
<keyword evidence="7 8" id="KW-0472">Membrane</keyword>
<keyword evidence="10" id="KW-1185">Reference proteome</keyword>
<dbReference type="NCBIfam" id="TIGR00914">
    <property type="entry name" value="2A0601"/>
    <property type="match status" value="1"/>
</dbReference>
<evidence type="ECO:0000256" key="6">
    <source>
        <dbReference type="ARBA" id="ARBA00022989"/>
    </source>
</evidence>
<sequence>MLGRLVEISLKYKVLVLIVFVVVGFLGVQAVRTVPIDAFPDVTPVQVNVYTEASGLAAEDVEQLLTTPVESALAGLPKVEAIRSVSLFGLSYVAVYFADDMDIYFARQLVNERLQQVGDRLPAGYGKPEMGPNTSGLGQVFWYTVERTDEASKSAPSDTDLRTLQDWTVRLILRTAPGVDDITSWGGQEKQYQVQVDPLRLIAHDLGLKEVMQAIEDNNAQVGGNFIDVGREQYLVRGLGLVRTAADIGNIVLKTEDGTPIHVRDVASVTEAGGPRAGAVTRDGKEVVMGQALARIGENAKTVVDAVKAKLQTVQQALPAGATIKPVYERTDLVNAAVGTAVRALIEGSILVAIVLFLFLGELRSALIVVVTLPLAMLIAFICMEKAGLSANLMSLAGLAIGIGMMVDGAVVMVENAYRIMAERRSQGGPVNRTAAVLQAAREVASPIAFAIGIIIVVFLPLFSLQGLEGKLFKPMAFNISFAMAASLVLALTLIPVLAALLLKPKEEKDTRLVAALKRGYARLLDRALRHRKAVVGLAVVALLASLALFPFLGKEFMPNLREGAIMWRITSIPSASLAESIDISNQVAQRIKATVPEVETTLAMIGRAEKGETADVNYMEVYTPLKPKEQWRDGETLESLEQTMQNELTALLPTAVVSYTQPIQMRIEELISGVRATLALKLYGDDLAELDRLSARIKDTLAAVPGVADLGLEANLGKPQIRIEVDRDALARYGLNADDILTVVRNGIGGEPIGSLLDGVKRFAITVRLDDASKASIAAIERIPIRSPSGALVALSQVAKVDTAEGYSFIRREQLQRYAVIQMDVRGRDIDGFVNEANARLAQAVKLPPGYYTEWGGAFENQQRALKRLSLIVPATIFFIFVLLYTAFNSVRHAGLILANVPFAVIGGIVGLFATGQYLSVPSAIGFIAVFGVAMLNGIVLVSFLNEQRHAGLSVRDAVVRGTALRLRPVLMTASVAILGLVPMLLSSGVGAEVQRPLATVVVGGLITSTLLTLVLLPVLYDWMEQRRAAKEQAGRVGPMG</sequence>
<feature type="transmembrane region" description="Helical" evidence="8">
    <location>
        <begin position="968"/>
        <end position="987"/>
    </location>
</feature>
<dbReference type="Gene3D" id="1.20.1640.10">
    <property type="entry name" value="Multidrug efflux transporter AcrB transmembrane domain"/>
    <property type="match status" value="2"/>
</dbReference>
<accession>A0ABY4T761</accession>
<dbReference type="PANTHER" id="PTHR32063:SF24">
    <property type="entry name" value="CATION EFFLUX SYSTEM (ACRB_ACRD_ACRF FAMILY)"/>
    <property type="match status" value="1"/>
</dbReference>
<feature type="transmembrane region" description="Helical" evidence="8">
    <location>
        <begin position="870"/>
        <end position="889"/>
    </location>
</feature>
<dbReference type="PANTHER" id="PTHR32063">
    <property type="match status" value="1"/>
</dbReference>
<dbReference type="InterPro" id="IPR027463">
    <property type="entry name" value="AcrB_DN_DC_subdom"/>
</dbReference>
<evidence type="ECO:0000256" key="8">
    <source>
        <dbReference type="SAM" id="Phobius"/>
    </source>
</evidence>
<feature type="transmembrane region" description="Helical" evidence="8">
    <location>
        <begin position="534"/>
        <end position="553"/>
    </location>
</feature>
<protein>
    <submittedName>
        <fullName evidence="9">Efflux RND transporter permease subunit</fullName>
    </submittedName>
</protein>
<dbReference type="SUPFAM" id="SSF82866">
    <property type="entry name" value="Multidrug efflux transporter AcrB transmembrane domain"/>
    <property type="match status" value="2"/>
</dbReference>
<dbReference type="RefSeq" id="WP_250340566.1">
    <property type="nucleotide sequence ID" value="NZ_CP063231.1"/>
</dbReference>
<dbReference type="PRINTS" id="PR00702">
    <property type="entry name" value="ACRIFLAVINRP"/>
</dbReference>
<reference evidence="9" key="1">
    <citation type="submission" date="2020-10" db="EMBL/GenBank/DDBJ databases">
        <title>Whole-genome sequence of Luteibacter sp. EIF3.</title>
        <authorList>
            <person name="Friedrich I."/>
            <person name="Hertel R."/>
            <person name="Daniel R."/>
        </authorList>
    </citation>
    <scope>NUCLEOTIDE SEQUENCE</scope>
    <source>
        <strain evidence="9">EIF3</strain>
    </source>
</reference>
<feature type="transmembrane region" description="Helical" evidence="8">
    <location>
        <begin position="480"/>
        <end position="503"/>
    </location>
</feature>
<keyword evidence="6 8" id="KW-1133">Transmembrane helix</keyword>
<evidence type="ECO:0000256" key="1">
    <source>
        <dbReference type="ARBA" id="ARBA00004651"/>
    </source>
</evidence>
<dbReference type="InterPro" id="IPR004763">
    <property type="entry name" value="CusA-like"/>
</dbReference>
<dbReference type="Gene3D" id="3.30.2090.10">
    <property type="entry name" value="Multidrug efflux transporter AcrB TolC docking domain, DN and DC subdomains"/>
    <property type="match status" value="2"/>
</dbReference>
<gene>
    <name evidence="9" type="ORF">IM816_08575</name>
</gene>
<feature type="transmembrane region" description="Helical" evidence="8">
    <location>
        <begin position="999"/>
        <end position="1022"/>
    </location>
</feature>
<comment type="subcellular location">
    <subcellularLocation>
        <location evidence="1">Cell membrane</location>
        <topology evidence="1">Multi-pass membrane protein</topology>
    </subcellularLocation>
</comment>
<evidence type="ECO:0000256" key="2">
    <source>
        <dbReference type="ARBA" id="ARBA00010942"/>
    </source>
</evidence>
<dbReference type="SUPFAM" id="SSF82714">
    <property type="entry name" value="Multidrug efflux transporter AcrB TolC docking domain, DN and DC subdomains"/>
    <property type="match status" value="2"/>
</dbReference>
<feature type="transmembrane region" description="Helical" evidence="8">
    <location>
        <begin position="926"/>
        <end position="947"/>
    </location>
</feature>
<evidence type="ECO:0000256" key="4">
    <source>
        <dbReference type="ARBA" id="ARBA00022475"/>
    </source>
</evidence>
<dbReference type="InterPro" id="IPR001036">
    <property type="entry name" value="Acrflvin-R"/>
</dbReference>
<evidence type="ECO:0000313" key="9">
    <source>
        <dbReference type="EMBL" id="URL60115.1"/>
    </source>
</evidence>
<keyword evidence="4" id="KW-1003">Cell membrane</keyword>
<comment type="similarity">
    <text evidence="2">Belongs to the resistance-nodulation-cell division (RND) (TC 2.A.6) family.</text>
</comment>
<feature type="transmembrane region" description="Helical" evidence="8">
    <location>
        <begin position="341"/>
        <end position="360"/>
    </location>
</feature>
<evidence type="ECO:0000256" key="5">
    <source>
        <dbReference type="ARBA" id="ARBA00022692"/>
    </source>
</evidence>
<organism evidence="9 10">
    <name type="scientific">Luteibacter flocculans</name>
    <dbReference type="NCBI Taxonomy" id="2780091"/>
    <lineage>
        <taxon>Bacteria</taxon>
        <taxon>Pseudomonadati</taxon>
        <taxon>Pseudomonadota</taxon>
        <taxon>Gammaproteobacteria</taxon>
        <taxon>Lysobacterales</taxon>
        <taxon>Rhodanobacteraceae</taxon>
        <taxon>Luteibacter</taxon>
    </lineage>
</organism>
<evidence type="ECO:0000256" key="7">
    <source>
        <dbReference type="ARBA" id="ARBA00023136"/>
    </source>
</evidence>
<evidence type="ECO:0000256" key="3">
    <source>
        <dbReference type="ARBA" id="ARBA00022448"/>
    </source>
</evidence>
<dbReference type="Pfam" id="PF00873">
    <property type="entry name" value="ACR_tran"/>
    <property type="match status" value="1"/>
</dbReference>
<dbReference type="Proteomes" id="UP001056681">
    <property type="component" value="Chromosome"/>
</dbReference>
<evidence type="ECO:0000313" key="10">
    <source>
        <dbReference type="Proteomes" id="UP001056681"/>
    </source>
</evidence>
<keyword evidence="5 8" id="KW-0812">Transmembrane</keyword>
<feature type="transmembrane region" description="Helical" evidence="8">
    <location>
        <begin position="448"/>
        <end position="468"/>
    </location>
</feature>
<feature type="transmembrane region" description="Helical" evidence="8">
    <location>
        <begin position="367"/>
        <end position="387"/>
    </location>
</feature>
<feature type="transmembrane region" description="Helical" evidence="8">
    <location>
        <begin position="393"/>
        <end position="414"/>
    </location>
</feature>
<dbReference type="Gene3D" id="3.30.70.1320">
    <property type="entry name" value="Multidrug efflux transporter AcrB pore domain like"/>
    <property type="match status" value="1"/>
</dbReference>
<proteinExistence type="inferred from homology"/>